<dbReference type="Proteomes" id="UP001444071">
    <property type="component" value="Unassembled WGS sequence"/>
</dbReference>
<reference evidence="1 2" key="1">
    <citation type="submission" date="2021-06" db="EMBL/GenBank/DDBJ databases">
        <authorList>
            <person name="Palmer J.M."/>
        </authorList>
    </citation>
    <scope>NUCLEOTIDE SEQUENCE [LARGE SCALE GENOMIC DNA]</scope>
    <source>
        <strain evidence="1 2">XR_2019</strain>
        <tissue evidence="1">Muscle</tissue>
    </source>
</reference>
<accession>A0ABV0W3X9</accession>
<evidence type="ECO:0008006" key="3">
    <source>
        <dbReference type="Google" id="ProtNLM"/>
    </source>
</evidence>
<organism evidence="1 2">
    <name type="scientific">Xenotaenia resolanae</name>
    <dbReference type="NCBI Taxonomy" id="208358"/>
    <lineage>
        <taxon>Eukaryota</taxon>
        <taxon>Metazoa</taxon>
        <taxon>Chordata</taxon>
        <taxon>Craniata</taxon>
        <taxon>Vertebrata</taxon>
        <taxon>Euteleostomi</taxon>
        <taxon>Actinopterygii</taxon>
        <taxon>Neopterygii</taxon>
        <taxon>Teleostei</taxon>
        <taxon>Neoteleostei</taxon>
        <taxon>Acanthomorphata</taxon>
        <taxon>Ovalentaria</taxon>
        <taxon>Atherinomorphae</taxon>
        <taxon>Cyprinodontiformes</taxon>
        <taxon>Goodeidae</taxon>
        <taxon>Xenotaenia</taxon>
    </lineage>
</organism>
<dbReference type="EMBL" id="JAHRIM010029159">
    <property type="protein sequence ID" value="MEQ2264169.1"/>
    <property type="molecule type" value="Genomic_DNA"/>
</dbReference>
<evidence type="ECO:0000313" key="1">
    <source>
        <dbReference type="EMBL" id="MEQ2264169.1"/>
    </source>
</evidence>
<comment type="caution">
    <text evidence="1">The sequence shown here is derived from an EMBL/GenBank/DDBJ whole genome shotgun (WGS) entry which is preliminary data.</text>
</comment>
<sequence>MPPSPNTHQHHTLRDPVTNSFCWLIIPNFLPTLFYMRNTQPNTASSLLFALTGALSSSVFVKVSRRSAPFSAPPKFRISAQQLGNRGGKCISLLSNRRSMSQVTIAALPPATLPSLRCLPAAASGFLSVCARLFLLRTCVLSLETCSAG</sequence>
<gene>
    <name evidence="1" type="ORF">XENORESO_021569</name>
</gene>
<keyword evidence="2" id="KW-1185">Reference proteome</keyword>
<evidence type="ECO:0000313" key="2">
    <source>
        <dbReference type="Proteomes" id="UP001444071"/>
    </source>
</evidence>
<proteinExistence type="predicted"/>
<feature type="non-terminal residue" evidence="1">
    <location>
        <position position="149"/>
    </location>
</feature>
<protein>
    <recommendedName>
        <fullName evidence="3">Transmembrane protein</fullName>
    </recommendedName>
</protein>
<name>A0ABV0W3X9_9TELE</name>